<dbReference type="AlphaFoldDB" id="A0A158K3V2"/>
<name>A0A158K3V2_9BURK</name>
<organism evidence="1 2">
    <name type="scientific">Caballeronia udeis</name>
    <dbReference type="NCBI Taxonomy" id="1232866"/>
    <lineage>
        <taxon>Bacteria</taxon>
        <taxon>Pseudomonadati</taxon>
        <taxon>Pseudomonadota</taxon>
        <taxon>Betaproteobacteria</taxon>
        <taxon>Burkholderiales</taxon>
        <taxon>Burkholderiaceae</taxon>
        <taxon>Caballeronia</taxon>
    </lineage>
</organism>
<sequence length="87" mass="9897">MLLGWETPCEVNLELLDQKGDAVLATTLVSNRIFDDHFVELAAVVELDCQRIGDRTLLRIVIVLGEFWVFHAFHLRAQGVDALILRH</sequence>
<dbReference type="EMBL" id="FCOK02000195">
    <property type="protein sequence ID" value="SAL75210.1"/>
    <property type="molecule type" value="Genomic_DNA"/>
</dbReference>
<protein>
    <submittedName>
        <fullName evidence="1">Uncharacterized protein</fullName>
    </submittedName>
</protein>
<evidence type="ECO:0000313" key="1">
    <source>
        <dbReference type="EMBL" id="SAL75210.1"/>
    </source>
</evidence>
<evidence type="ECO:0000313" key="2">
    <source>
        <dbReference type="Proteomes" id="UP000054683"/>
    </source>
</evidence>
<dbReference type="Proteomes" id="UP000054683">
    <property type="component" value="Unassembled WGS sequence"/>
</dbReference>
<gene>
    <name evidence="1" type="ORF">AWB69_09290</name>
</gene>
<reference evidence="1 2" key="1">
    <citation type="submission" date="2016-01" db="EMBL/GenBank/DDBJ databases">
        <authorList>
            <person name="Oliw E.H."/>
        </authorList>
    </citation>
    <scope>NUCLEOTIDE SEQUENCE [LARGE SCALE GENOMIC DNA]</scope>
    <source>
        <strain evidence="1">LMG 27134</strain>
    </source>
</reference>
<proteinExistence type="predicted"/>
<accession>A0A158K3V2</accession>